<proteinExistence type="predicted"/>
<reference evidence="1 2" key="1">
    <citation type="submission" date="2015-12" db="EMBL/GenBank/DDBJ databases">
        <title>Genome sequence of Mucilaginibacter gotjawali.</title>
        <authorList>
            <person name="Lee J.S."/>
            <person name="Lee K.C."/>
            <person name="Kim K.K."/>
            <person name="Lee B.W."/>
        </authorList>
    </citation>
    <scope>NUCLEOTIDE SEQUENCE [LARGE SCALE GENOMIC DNA]</scope>
    <source>
        <strain evidence="1 2">SA3-7</strain>
    </source>
</reference>
<dbReference type="KEGG" id="mgot:MgSA37_03286"/>
<dbReference type="AlphaFoldDB" id="A0A110B3A2"/>
<dbReference type="OrthoDB" id="1174147at2"/>
<dbReference type="Proteomes" id="UP000218263">
    <property type="component" value="Chromosome"/>
</dbReference>
<dbReference type="InterPro" id="IPR006311">
    <property type="entry name" value="TAT_signal"/>
</dbReference>
<accession>A0A110B3A2</accession>
<dbReference type="InterPro" id="IPR027396">
    <property type="entry name" value="DsrEFH-like"/>
</dbReference>
<dbReference type="Gene3D" id="3.40.1260.10">
    <property type="entry name" value="DsrEFH-like"/>
    <property type="match status" value="1"/>
</dbReference>
<sequence length="232" mass="25253">MKTNDQTGLNQRRTFLKQFATSAAVLSTGMLSAPFSLAAEGMSAQDISDADEWFKQVKGKHRIVFDVTKPNSILPFAWPRVFLLTNQKTGSSESECGVVVILRHDAIPYAFGHQLWEKYKFGESFKINNDATKAPATQNPFWEPKAGTFKVPGVGEVQIGINELQSSGVMFCACDVAITVHTAVIAEATKQDAAAIKQEWLANLLPGVQVVPSGIWAVGRAQEHGCTYCFAG</sequence>
<keyword evidence="2" id="KW-1185">Reference proteome</keyword>
<dbReference type="PROSITE" id="PS51318">
    <property type="entry name" value="TAT"/>
    <property type="match status" value="1"/>
</dbReference>
<gene>
    <name evidence="1" type="ORF">MgSA37_03286</name>
</gene>
<name>A0A110B3A2_9SPHI</name>
<dbReference type="RefSeq" id="WP_096353285.1">
    <property type="nucleotide sequence ID" value="NZ_AP017313.1"/>
</dbReference>
<protein>
    <submittedName>
        <fullName evidence="1">Uncharacterized protein</fullName>
    </submittedName>
</protein>
<evidence type="ECO:0000313" key="1">
    <source>
        <dbReference type="EMBL" id="BAU55105.1"/>
    </source>
</evidence>
<organism evidence="1 2">
    <name type="scientific">Mucilaginibacter gotjawali</name>
    <dbReference type="NCBI Taxonomy" id="1550579"/>
    <lineage>
        <taxon>Bacteria</taxon>
        <taxon>Pseudomonadati</taxon>
        <taxon>Bacteroidota</taxon>
        <taxon>Sphingobacteriia</taxon>
        <taxon>Sphingobacteriales</taxon>
        <taxon>Sphingobacteriaceae</taxon>
        <taxon>Mucilaginibacter</taxon>
    </lineage>
</organism>
<evidence type="ECO:0000313" key="2">
    <source>
        <dbReference type="Proteomes" id="UP000218263"/>
    </source>
</evidence>
<dbReference type="EMBL" id="AP017313">
    <property type="protein sequence ID" value="BAU55105.1"/>
    <property type="molecule type" value="Genomic_DNA"/>
</dbReference>